<feature type="compositionally biased region" description="Basic and acidic residues" evidence="1">
    <location>
        <begin position="29"/>
        <end position="39"/>
    </location>
</feature>
<organism evidence="2 3">
    <name type="scientific">Elysia marginata</name>
    <dbReference type="NCBI Taxonomy" id="1093978"/>
    <lineage>
        <taxon>Eukaryota</taxon>
        <taxon>Metazoa</taxon>
        <taxon>Spiralia</taxon>
        <taxon>Lophotrochozoa</taxon>
        <taxon>Mollusca</taxon>
        <taxon>Gastropoda</taxon>
        <taxon>Heterobranchia</taxon>
        <taxon>Euthyneura</taxon>
        <taxon>Panpulmonata</taxon>
        <taxon>Sacoglossa</taxon>
        <taxon>Placobranchoidea</taxon>
        <taxon>Plakobranchidae</taxon>
        <taxon>Elysia</taxon>
    </lineage>
</organism>
<comment type="caution">
    <text evidence="2">The sequence shown here is derived from an EMBL/GenBank/DDBJ whole genome shotgun (WGS) entry which is preliminary data.</text>
</comment>
<gene>
    <name evidence="2" type="ORF">ElyMa_001800000</name>
</gene>
<protein>
    <submittedName>
        <fullName evidence="2">Uncharacterized protein</fullName>
    </submittedName>
</protein>
<name>A0AAV4EEV6_9GAST</name>
<feature type="compositionally biased region" description="Polar residues" evidence="1">
    <location>
        <begin position="40"/>
        <end position="80"/>
    </location>
</feature>
<evidence type="ECO:0000313" key="2">
    <source>
        <dbReference type="EMBL" id="GFR59618.1"/>
    </source>
</evidence>
<dbReference type="AlphaFoldDB" id="A0AAV4EEV6"/>
<dbReference type="Proteomes" id="UP000762676">
    <property type="component" value="Unassembled WGS sequence"/>
</dbReference>
<evidence type="ECO:0000313" key="3">
    <source>
        <dbReference type="Proteomes" id="UP000762676"/>
    </source>
</evidence>
<keyword evidence="3" id="KW-1185">Reference proteome</keyword>
<feature type="region of interest" description="Disordered" evidence="1">
    <location>
        <begin position="22"/>
        <end position="80"/>
    </location>
</feature>
<sequence>MSTDKDIVRNTEVITHCISFVHGRPVPDSTDKLESDLTDRTMSVPNTSGKSRIESSSTAVSNPTPATPESASPRNTADQS</sequence>
<dbReference type="EMBL" id="BMAT01003644">
    <property type="protein sequence ID" value="GFR59618.1"/>
    <property type="molecule type" value="Genomic_DNA"/>
</dbReference>
<proteinExistence type="predicted"/>
<accession>A0AAV4EEV6</accession>
<reference evidence="2 3" key="1">
    <citation type="journal article" date="2021" name="Elife">
        <title>Chloroplast acquisition without the gene transfer in kleptoplastic sea slugs, Plakobranchus ocellatus.</title>
        <authorList>
            <person name="Maeda T."/>
            <person name="Takahashi S."/>
            <person name="Yoshida T."/>
            <person name="Shimamura S."/>
            <person name="Takaki Y."/>
            <person name="Nagai Y."/>
            <person name="Toyoda A."/>
            <person name="Suzuki Y."/>
            <person name="Arimoto A."/>
            <person name="Ishii H."/>
            <person name="Satoh N."/>
            <person name="Nishiyama T."/>
            <person name="Hasebe M."/>
            <person name="Maruyama T."/>
            <person name="Minagawa J."/>
            <person name="Obokata J."/>
            <person name="Shigenobu S."/>
        </authorList>
    </citation>
    <scope>NUCLEOTIDE SEQUENCE [LARGE SCALE GENOMIC DNA]</scope>
</reference>
<evidence type="ECO:0000256" key="1">
    <source>
        <dbReference type="SAM" id="MobiDB-lite"/>
    </source>
</evidence>